<evidence type="ECO:0008006" key="4">
    <source>
        <dbReference type="Google" id="ProtNLM"/>
    </source>
</evidence>
<reference evidence="2 3" key="1">
    <citation type="submission" date="2016-11" db="EMBL/GenBank/DDBJ databases">
        <title>Whole genomes of Flavobacteriaceae.</title>
        <authorList>
            <person name="Stine C."/>
            <person name="Li C."/>
            <person name="Tadesse D."/>
        </authorList>
    </citation>
    <scope>NUCLEOTIDE SEQUENCE [LARGE SCALE GENOMIC DNA]</scope>
    <source>
        <strain evidence="2 3">DSM 18292</strain>
    </source>
</reference>
<protein>
    <recommendedName>
        <fullName evidence="4">Beta-lactamase-inhibitor-like PepSY-like domain-containing protein</fullName>
    </recommendedName>
</protein>
<organism evidence="2 3">
    <name type="scientific">Flavobacterium hercynium</name>
    <dbReference type="NCBI Taxonomy" id="387094"/>
    <lineage>
        <taxon>Bacteria</taxon>
        <taxon>Pseudomonadati</taxon>
        <taxon>Bacteroidota</taxon>
        <taxon>Flavobacteriia</taxon>
        <taxon>Flavobacteriales</taxon>
        <taxon>Flavobacteriaceae</taxon>
        <taxon>Flavobacterium</taxon>
    </lineage>
</organism>
<accession>A0A226H0J6</accession>
<dbReference type="Proteomes" id="UP000198345">
    <property type="component" value="Unassembled WGS sequence"/>
</dbReference>
<comment type="caution">
    <text evidence="2">The sequence shown here is derived from an EMBL/GenBank/DDBJ whole genome shotgun (WGS) entry which is preliminary data.</text>
</comment>
<dbReference type="SUPFAM" id="SSF160574">
    <property type="entry name" value="BT0923-like"/>
    <property type="match status" value="1"/>
</dbReference>
<dbReference type="AlphaFoldDB" id="A0A226H0J6"/>
<evidence type="ECO:0000313" key="2">
    <source>
        <dbReference type="EMBL" id="OXA87358.1"/>
    </source>
</evidence>
<evidence type="ECO:0000256" key="1">
    <source>
        <dbReference type="SAM" id="SignalP"/>
    </source>
</evidence>
<evidence type="ECO:0000313" key="3">
    <source>
        <dbReference type="Proteomes" id="UP000198345"/>
    </source>
</evidence>
<sequence length="101" mass="11063">MKNLILSAVIILGGLFMNAEAATAEKSISAVVSFQDTYKEIKPEALPAEVKATLKESFPNAKLLKAYVNAKKQYKLELNSGGELDRHFVFTDAKGVIAEKF</sequence>
<dbReference type="OrthoDB" id="1099258at2"/>
<keyword evidence="1" id="KW-0732">Signal</keyword>
<feature type="signal peptide" evidence="1">
    <location>
        <begin position="1"/>
        <end position="21"/>
    </location>
</feature>
<dbReference type="RefSeq" id="WP_089050924.1">
    <property type="nucleotide sequence ID" value="NZ_FXTV01000010.1"/>
</dbReference>
<keyword evidence="3" id="KW-1185">Reference proteome</keyword>
<gene>
    <name evidence="2" type="ORF">B0A66_16325</name>
</gene>
<name>A0A226H0J6_9FLAO</name>
<dbReference type="EMBL" id="MUGW01000035">
    <property type="protein sequence ID" value="OXA87358.1"/>
    <property type="molecule type" value="Genomic_DNA"/>
</dbReference>
<proteinExistence type="predicted"/>
<feature type="chain" id="PRO_5012669010" description="Beta-lactamase-inhibitor-like PepSY-like domain-containing protein" evidence="1">
    <location>
        <begin position="22"/>
        <end position="101"/>
    </location>
</feature>